<evidence type="ECO:0000313" key="2">
    <source>
        <dbReference type="EMBL" id="SUA52665.1"/>
    </source>
</evidence>
<evidence type="ECO:0000313" key="4">
    <source>
        <dbReference type="Proteomes" id="UP000594903"/>
    </source>
</evidence>
<dbReference type="Proteomes" id="UP000594903">
    <property type="component" value="Chromosome"/>
</dbReference>
<dbReference type="PANTHER" id="PTHR36455">
    <property type="match status" value="1"/>
</dbReference>
<dbReference type="Proteomes" id="UP000254603">
    <property type="component" value="Unassembled WGS sequence"/>
</dbReference>
<keyword evidence="4" id="KW-1185">Reference proteome</keyword>
<dbReference type="AlphaFoldDB" id="A0A378XFD9"/>
<protein>
    <submittedName>
        <fullName evidence="2">IS66 Orf2 like protein</fullName>
    </submittedName>
    <submittedName>
        <fullName evidence="1">IS66 family insertion sequence element accessory protein TnpB</fullName>
    </submittedName>
</protein>
<name>A0A378XFD9_9BURK</name>
<proteinExistence type="predicted"/>
<organism evidence="2 3">
    <name type="scientific">Oligella ureolytica</name>
    <dbReference type="NCBI Taxonomy" id="90244"/>
    <lineage>
        <taxon>Bacteria</taxon>
        <taxon>Pseudomonadati</taxon>
        <taxon>Pseudomonadota</taxon>
        <taxon>Betaproteobacteria</taxon>
        <taxon>Burkholderiales</taxon>
        <taxon>Alcaligenaceae</taxon>
        <taxon>Oligella</taxon>
    </lineage>
</organism>
<sequence length="140" mass="15586">MHHYMETEASYNLYAQAGSSLLLANQRQIPSVLTLDKVVLMSQATDLRAGRDTLRTKAIQLVGQVGPHEGYIFMNRTQTLLKMVVHDAMGTWLCTRRLHEGSFHGTGVQSNPQLSAGQLHALVLGLPWHRVGEASVFRYS</sequence>
<dbReference type="EMBL" id="CP065725">
    <property type="protein sequence ID" value="QPT40764.1"/>
    <property type="molecule type" value="Genomic_DNA"/>
</dbReference>
<gene>
    <name evidence="1" type="primary">tnpB</name>
    <name evidence="1" type="ORF">I6G29_04090</name>
    <name evidence="2" type="ORF">NCTC11997_00868</name>
</gene>
<evidence type="ECO:0000313" key="1">
    <source>
        <dbReference type="EMBL" id="QPT40764.1"/>
    </source>
</evidence>
<dbReference type="STRING" id="1122619.GCA_000373745_02072"/>
<dbReference type="InterPro" id="IPR008878">
    <property type="entry name" value="Transposase_IS66_Orf2"/>
</dbReference>
<dbReference type="Pfam" id="PF05717">
    <property type="entry name" value="TnpB_IS66"/>
    <property type="match status" value="1"/>
</dbReference>
<evidence type="ECO:0000313" key="3">
    <source>
        <dbReference type="Proteomes" id="UP000254603"/>
    </source>
</evidence>
<dbReference type="EMBL" id="UGSB01000001">
    <property type="protein sequence ID" value="SUA52665.1"/>
    <property type="molecule type" value="Genomic_DNA"/>
</dbReference>
<dbReference type="NCBIfam" id="NF033819">
    <property type="entry name" value="IS66_TnpB"/>
    <property type="match status" value="1"/>
</dbReference>
<accession>A0A378XFD9</accession>
<dbReference type="RefSeq" id="WP_018575256.1">
    <property type="nucleotide sequence ID" value="NZ_CP065725.1"/>
</dbReference>
<dbReference type="PANTHER" id="PTHR36455:SF1">
    <property type="entry name" value="BLR8292 PROTEIN"/>
    <property type="match status" value="1"/>
</dbReference>
<reference evidence="2 3" key="1">
    <citation type="submission" date="2018-06" db="EMBL/GenBank/DDBJ databases">
        <authorList>
            <consortium name="Pathogen Informatics"/>
            <person name="Doyle S."/>
        </authorList>
    </citation>
    <scope>NUCLEOTIDE SEQUENCE [LARGE SCALE GENOMIC DNA]</scope>
    <source>
        <strain evidence="2 3">NCTC11997</strain>
    </source>
</reference>
<reference evidence="1 4" key="2">
    <citation type="submission" date="2020-12" db="EMBL/GenBank/DDBJ databases">
        <title>FDA dAtabase for Regulatory Grade micrObial Sequences (FDA-ARGOS): Supporting development and validation of Infectious Disease Dx tests.</title>
        <authorList>
            <person name="Sproer C."/>
            <person name="Gronow S."/>
            <person name="Severitt S."/>
            <person name="Schroder I."/>
            <person name="Tallon L."/>
            <person name="Sadzewicz L."/>
            <person name="Zhao X."/>
            <person name="Boylan J."/>
            <person name="Ott S."/>
            <person name="Bowen H."/>
            <person name="Vavikolanu K."/>
            <person name="Mehta A."/>
            <person name="Aluvathingal J."/>
            <person name="Nadendla S."/>
            <person name="Lowell S."/>
            <person name="Myers T."/>
            <person name="Yan Y."/>
            <person name="Sichtig H."/>
        </authorList>
    </citation>
    <scope>NUCLEOTIDE SEQUENCE [LARGE SCALE GENOMIC DNA]</scope>
    <source>
        <strain evidence="1 4">FDAARGOS_872</strain>
    </source>
</reference>